<accession>X1NKB5</accession>
<feature type="non-terminal residue" evidence="2">
    <location>
        <position position="1"/>
    </location>
</feature>
<evidence type="ECO:0000313" key="2">
    <source>
        <dbReference type="EMBL" id="GAI30661.1"/>
    </source>
</evidence>
<dbReference type="EMBL" id="BARV01019420">
    <property type="protein sequence ID" value="GAI30661.1"/>
    <property type="molecule type" value="Genomic_DNA"/>
</dbReference>
<keyword evidence="1" id="KW-1133">Transmembrane helix</keyword>
<dbReference type="AlphaFoldDB" id="X1NKB5"/>
<dbReference type="NCBIfam" id="TIGR02228">
    <property type="entry name" value="sigpep_I_arch"/>
    <property type="match status" value="1"/>
</dbReference>
<feature type="transmembrane region" description="Helical" evidence="1">
    <location>
        <begin position="71"/>
        <end position="93"/>
    </location>
</feature>
<dbReference type="InterPro" id="IPR001733">
    <property type="entry name" value="Peptidase_S26B"/>
</dbReference>
<protein>
    <recommendedName>
        <fullName evidence="3">Peptidase S26 domain-containing protein</fullName>
    </recommendedName>
</protein>
<dbReference type="GO" id="GO:0016020">
    <property type="term" value="C:membrane"/>
    <property type="evidence" value="ECO:0007669"/>
    <property type="project" value="InterPro"/>
</dbReference>
<organism evidence="2">
    <name type="scientific">marine sediment metagenome</name>
    <dbReference type="NCBI Taxonomy" id="412755"/>
    <lineage>
        <taxon>unclassified sequences</taxon>
        <taxon>metagenomes</taxon>
        <taxon>ecological metagenomes</taxon>
    </lineage>
</organism>
<proteinExistence type="predicted"/>
<evidence type="ECO:0008006" key="3">
    <source>
        <dbReference type="Google" id="ProtNLM"/>
    </source>
</evidence>
<keyword evidence="1" id="KW-0812">Transmembrane</keyword>
<dbReference type="CDD" id="cd06530">
    <property type="entry name" value="S26_SPase_I"/>
    <property type="match status" value="1"/>
</dbReference>
<evidence type="ECO:0000256" key="1">
    <source>
        <dbReference type="SAM" id="Phobius"/>
    </source>
</evidence>
<name>X1NKB5_9ZZZZ</name>
<dbReference type="GO" id="GO:0004252">
    <property type="term" value="F:serine-type endopeptidase activity"/>
    <property type="evidence" value="ECO:0007669"/>
    <property type="project" value="InterPro"/>
</dbReference>
<sequence length="106" mass="11725">VGDVITFKKGQGEKNILTHRIIGQTEQGFITQGDANNVADANPVKKEQILGKVVLTVPYAAYAANFARSKFGLILLILIPAFLIIGSEARKIFQEVQKMQQKKREV</sequence>
<gene>
    <name evidence="2" type="ORF">S06H3_32640</name>
</gene>
<comment type="caution">
    <text evidence="2">The sequence shown here is derived from an EMBL/GenBank/DDBJ whole genome shotgun (WGS) entry which is preliminary data.</text>
</comment>
<keyword evidence="1" id="KW-0472">Membrane</keyword>
<dbReference type="GO" id="GO:0006465">
    <property type="term" value="P:signal peptide processing"/>
    <property type="evidence" value="ECO:0007669"/>
    <property type="project" value="InterPro"/>
</dbReference>
<dbReference type="InterPro" id="IPR019533">
    <property type="entry name" value="Peptidase_S26"/>
</dbReference>
<reference evidence="2" key="1">
    <citation type="journal article" date="2014" name="Front. Microbiol.">
        <title>High frequency of phylogenetically diverse reductive dehalogenase-homologous genes in deep subseafloor sedimentary metagenomes.</title>
        <authorList>
            <person name="Kawai M."/>
            <person name="Futagami T."/>
            <person name="Toyoda A."/>
            <person name="Takaki Y."/>
            <person name="Nishi S."/>
            <person name="Hori S."/>
            <person name="Arai W."/>
            <person name="Tsubouchi T."/>
            <person name="Morono Y."/>
            <person name="Uchiyama I."/>
            <person name="Ito T."/>
            <person name="Fujiyama A."/>
            <person name="Inagaki F."/>
            <person name="Takami H."/>
        </authorList>
    </citation>
    <scope>NUCLEOTIDE SEQUENCE</scope>
    <source>
        <strain evidence="2">Expedition CK06-06</strain>
    </source>
</reference>